<name>A0A1E5FWK9_VIBSP</name>
<dbReference type="Pfam" id="PF01420">
    <property type="entry name" value="Methylase_S"/>
    <property type="match status" value="2"/>
</dbReference>
<dbReference type="SUPFAM" id="SSF116734">
    <property type="entry name" value="DNA methylase specificity domain"/>
    <property type="match status" value="2"/>
</dbReference>
<sequence>MGSIKSTKTKRGYFGKVESSLNEKLEKVKWGEYRFSEIFNKISQGRRLKKDDHISGDIPFVMAGVTNTGVVNYISNPVSRFPRNSITIDIFGNVFYRDYDFGAGDDTGVYWSTEKEYSKSSMLFFSISMGKSLEGRFDYGNKLRSSKSLNFKFNLPVKNEKIDFEFMESFIAELEAERIAELEAYLEVTGLSDCELTEDEQKALDDFTNDDVEWSEFNLKDLFGAATRGKRLKSSDRIKGKIPFVTAGETNQGVSALIGNDVTIFSKNTVTIDMFGSAKYRNHSYGADDHVAVVHTEKLDKFASIFVTTSAHKVANAGQFDYGRNFYAKDADALNIQLPGKTNSSKPNYSSMEILISAIQKIVIKDVVLYADNKIQAHKKVTQS</sequence>
<comment type="caution">
    <text evidence="5">The sequence shown here is derived from an EMBL/GenBank/DDBJ whole genome shotgun (WGS) entry which is preliminary data.</text>
</comment>
<keyword evidence="3" id="KW-0238">DNA-binding</keyword>
<dbReference type="OrthoDB" id="1100212at2"/>
<feature type="domain" description="Type I restriction modification DNA specificity" evidence="4">
    <location>
        <begin position="28"/>
        <end position="184"/>
    </location>
</feature>
<reference evidence="5 6" key="1">
    <citation type="journal article" date="2012" name="Science">
        <title>Ecological populations of bacteria act as socially cohesive units of antibiotic production and resistance.</title>
        <authorList>
            <person name="Cordero O.X."/>
            <person name="Wildschutte H."/>
            <person name="Kirkup B."/>
            <person name="Proehl S."/>
            <person name="Ngo L."/>
            <person name="Hussain F."/>
            <person name="Le Roux F."/>
            <person name="Mincer T."/>
            <person name="Polz M.F."/>
        </authorList>
    </citation>
    <scope>NUCLEOTIDE SEQUENCE [LARGE SCALE GENOMIC DNA]</scope>
    <source>
        <strain evidence="5 6">12E03</strain>
    </source>
</reference>
<dbReference type="AlphaFoldDB" id="A0A1E5FWK9"/>
<feature type="domain" description="Type I restriction modification DNA specificity" evidence="4">
    <location>
        <begin position="212"/>
        <end position="357"/>
    </location>
</feature>
<evidence type="ECO:0000259" key="4">
    <source>
        <dbReference type="Pfam" id="PF01420"/>
    </source>
</evidence>
<keyword evidence="5" id="KW-0540">Nuclease</keyword>
<accession>A0A1E5FWK9</accession>
<protein>
    <submittedName>
        <fullName evidence="5">Restriction endonuclease</fullName>
    </submittedName>
</protein>
<dbReference type="InterPro" id="IPR000055">
    <property type="entry name" value="Restrct_endonuc_typeI_TRD"/>
</dbReference>
<dbReference type="Gene3D" id="3.90.220.20">
    <property type="entry name" value="DNA methylase specificity domains"/>
    <property type="match status" value="2"/>
</dbReference>
<evidence type="ECO:0000256" key="1">
    <source>
        <dbReference type="ARBA" id="ARBA00010923"/>
    </source>
</evidence>
<keyword evidence="2" id="KW-0680">Restriction system</keyword>
<dbReference type="RefSeq" id="WP_019824193.1">
    <property type="nucleotide sequence ID" value="NZ_AJZD02000028.1"/>
</dbReference>
<evidence type="ECO:0000313" key="5">
    <source>
        <dbReference type="EMBL" id="OEF94886.1"/>
    </source>
</evidence>
<dbReference type="InterPro" id="IPR044946">
    <property type="entry name" value="Restrct_endonuc_typeI_TRD_sf"/>
</dbReference>
<evidence type="ECO:0000256" key="3">
    <source>
        <dbReference type="ARBA" id="ARBA00023125"/>
    </source>
</evidence>
<keyword evidence="5" id="KW-0378">Hydrolase</keyword>
<evidence type="ECO:0000256" key="2">
    <source>
        <dbReference type="ARBA" id="ARBA00022747"/>
    </source>
</evidence>
<gene>
    <name evidence="5" type="ORF">A142_15725</name>
</gene>
<dbReference type="GO" id="GO:0009307">
    <property type="term" value="P:DNA restriction-modification system"/>
    <property type="evidence" value="ECO:0007669"/>
    <property type="project" value="UniProtKB-KW"/>
</dbReference>
<organism evidence="5 6">
    <name type="scientific">Vibrio splendidus 12E03</name>
    <dbReference type="NCBI Taxonomy" id="1191305"/>
    <lineage>
        <taxon>Bacteria</taxon>
        <taxon>Pseudomonadati</taxon>
        <taxon>Pseudomonadota</taxon>
        <taxon>Gammaproteobacteria</taxon>
        <taxon>Vibrionales</taxon>
        <taxon>Vibrionaceae</taxon>
        <taxon>Vibrio</taxon>
    </lineage>
</organism>
<comment type="similarity">
    <text evidence="1">Belongs to the type-I restriction system S methylase family.</text>
</comment>
<dbReference type="GO" id="GO:0004519">
    <property type="term" value="F:endonuclease activity"/>
    <property type="evidence" value="ECO:0007669"/>
    <property type="project" value="UniProtKB-KW"/>
</dbReference>
<proteinExistence type="inferred from homology"/>
<dbReference type="EMBL" id="AJZD02000028">
    <property type="protein sequence ID" value="OEF94886.1"/>
    <property type="molecule type" value="Genomic_DNA"/>
</dbReference>
<dbReference type="GO" id="GO:0003677">
    <property type="term" value="F:DNA binding"/>
    <property type="evidence" value="ECO:0007669"/>
    <property type="project" value="UniProtKB-KW"/>
</dbReference>
<evidence type="ECO:0000313" key="6">
    <source>
        <dbReference type="Proteomes" id="UP000094802"/>
    </source>
</evidence>
<keyword evidence="5" id="KW-0255">Endonuclease</keyword>
<dbReference type="Proteomes" id="UP000094802">
    <property type="component" value="Unassembled WGS sequence"/>
</dbReference>